<dbReference type="SMART" id="SM00710">
    <property type="entry name" value="PbH1"/>
    <property type="match status" value="14"/>
</dbReference>
<dbReference type="InterPro" id="IPR006626">
    <property type="entry name" value="PbH1"/>
</dbReference>
<dbReference type="PROSITE" id="PS00138">
    <property type="entry name" value="SUBTILASE_SER"/>
    <property type="match status" value="2"/>
</dbReference>
<feature type="active site" description="Charge relay system" evidence="8">
    <location>
        <position position="307"/>
    </location>
</feature>
<evidence type="ECO:0000256" key="1">
    <source>
        <dbReference type="ARBA" id="ARBA00011073"/>
    </source>
</evidence>
<dbReference type="PRINTS" id="PR00723">
    <property type="entry name" value="SUBTILISIN"/>
</dbReference>
<dbReference type="InterPro" id="IPR001343">
    <property type="entry name" value="Hemolysn_Ca-bd"/>
</dbReference>
<dbReference type="CDD" id="cd07473">
    <property type="entry name" value="Peptidases_S8_Subtilisin_like"/>
    <property type="match status" value="2"/>
</dbReference>
<gene>
    <name evidence="11" type="ORF">NG743_05875</name>
</gene>
<feature type="active site" description="Charge relay system" evidence="8">
    <location>
        <position position="1793"/>
    </location>
</feature>
<dbReference type="Pfam" id="PF03160">
    <property type="entry name" value="Calx-beta"/>
    <property type="match status" value="5"/>
</dbReference>
<evidence type="ECO:0000256" key="2">
    <source>
        <dbReference type="ARBA" id="ARBA00022670"/>
    </source>
</evidence>
<dbReference type="InterPro" id="IPR011049">
    <property type="entry name" value="Serralysin-like_metalloprot_C"/>
</dbReference>
<evidence type="ECO:0000256" key="7">
    <source>
        <dbReference type="ARBA" id="ARBA00022837"/>
    </source>
</evidence>
<dbReference type="EMBL" id="CP099464">
    <property type="protein sequence ID" value="UUO16562.1"/>
    <property type="molecule type" value="Genomic_DNA"/>
</dbReference>
<keyword evidence="5 8" id="KW-0378">Hydrolase</keyword>
<feature type="active site" description="Charge relay system" evidence="8">
    <location>
        <position position="1633"/>
    </location>
</feature>
<feature type="active site" description="Charge relay system" evidence="8">
    <location>
        <position position="1578"/>
    </location>
</feature>
<dbReference type="PROSITE" id="PS00137">
    <property type="entry name" value="SUBTILASE_HIS"/>
    <property type="match status" value="2"/>
</dbReference>
<evidence type="ECO:0000259" key="10">
    <source>
        <dbReference type="SMART" id="SM00237"/>
    </source>
</evidence>
<evidence type="ECO:0000256" key="6">
    <source>
        <dbReference type="ARBA" id="ARBA00022825"/>
    </source>
</evidence>
<dbReference type="InterPro" id="IPR015500">
    <property type="entry name" value="Peptidase_S8_subtilisin-rel"/>
</dbReference>
<dbReference type="Proteomes" id="UP001057561">
    <property type="component" value="Chromosome"/>
</dbReference>
<feature type="active site" description="Charge relay system" evidence="8">
    <location>
        <position position="522"/>
    </location>
</feature>
<dbReference type="Pfam" id="PF00082">
    <property type="entry name" value="Peptidase_S8"/>
    <property type="match status" value="2"/>
</dbReference>
<feature type="domain" description="Calx-beta" evidence="10">
    <location>
        <begin position="894"/>
        <end position="984"/>
    </location>
</feature>
<dbReference type="Pfam" id="PF22148">
    <property type="entry name" value="Fervidolysin_NPro-like"/>
    <property type="match status" value="2"/>
</dbReference>
<feature type="domain" description="Calx-beta" evidence="10">
    <location>
        <begin position="999"/>
        <end position="1102"/>
    </location>
</feature>
<dbReference type="InterPro" id="IPR054399">
    <property type="entry name" value="Fervidolysin-like_N_prodom"/>
</dbReference>
<dbReference type="SMART" id="SM00237">
    <property type="entry name" value="Calx_beta"/>
    <property type="match status" value="5"/>
</dbReference>
<dbReference type="InterPro" id="IPR022398">
    <property type="entry name" value="Peptidase_S8_His-AS"/>
</dbReference>
<keyword evidence="7" id="KW-0106">Calcium</keyword>
<reference evidence="11" key="1">
    <citation type="submission" date="2022-06" db="EMBL/GenBank/DDBJ databases">
        <title>Nostosin G and Spiroidesin B from the Cyanobacterium Dolichospermum sp. NIES-1697.</title>
        <authorList>
            <person name="Phan C.-S."/>
            <person name="Mehjabin J.J."/>
            <person name="Anas A.R.J."/>
            <person name="Hayasaka M."/>
            <person name="Onoki R."/>
            <person name="Wang J."/>
            <person name="Umezawa T."/>
            <person name="Washio K."/>
            <person name="Morikawa M."/>
            <person name="Okino T."/>
        </authorList>
    </citation>
    <scope>NUCLEOTIDE SEQUENCE</scope>
    <source>
        <strain evidence="11">NIES-1697</strain>
    </source>
</reference>
<evidence type="ECO:0000256" key="9">
    <source>
        <dbReference type="RuleBase" id="RU003355"/>
    </source>
</evidence>
<evidence type="ECO:0000313" key="11">
    <source>
        <dbReference type="EMBL" id="UUO16562.1"/>
    </source>
</evidence>
<dbReference type="SUPFAM" id="SSF51120">
    <property type="entry name" value="beta-Roll"/>
    <property type="match status" value="15"/>
</dbReference>
<evidence type="ECO:0000313" key="12">
    <source>
        <dbReference type="Proteomes" id="UP001057561"/>
    </source>
</evidence>
<keyword evidence="12" id="KW-1185">Reference proteome</keyword>
<feature type="domain" description="Calx-beta" evidence="10">
    <location>
        <begin position="1230"/>
        <end position="1332"/>
    </location>
</feature>
<dbReference type="PRINTS" id="PR00313">
    <property type="entry name" value="CABNDNGRPT"/>
</dbReference>
<dbReference type="PROSITE" id="PS00136">
    <property type="entry name" value="SUBTILASE_ASP"/>
    <property type="match status" value="2"/>
</dbReference>
<dbReference type="InterPro" id="IPR036852">
    <property type="entry name" value="Peptidase_S8/S53_dom_sf"/>
</dbReference>
<evidence type="ECO:0000256" key="4">
    <source>
        <dbReference type="ARBA" id="ARBA00022737"/>
    </source>
</evidence>
<dbReference type="InterPro" id="IPR050131">
    <property type="entry name" value="Peptidase_S8_subtilisin-like"/>
</dbReference>
<evidence type="ECO:0000256" key="5">
    <source>
        <dbReference type="ARBA" id="ARBA00022801"/>
    </source>
</evidence>
<sequence length="3955" mass="397891">MAESTKTVVFIDPNVPDYKNIVDQVKPGTLLFLLRANQDGIRQITNNLSGLRDIDSLQIISQGAEGSLSLGSTVFNSANLSSYTSQLQQWGQSLTTKADILLYGSNVAQGLAGKVFVQQISQLTGADVAASDDLTGNTASGGDWVLEYTTGLIEASPVLEIAPITSNPNSQDTVGKYPTPQPAYASDKLIVKLKRQADIAQANEIKNTLGVVSTKTIDLTGAQIWTLSGRTSVETALATYRNSSLFEYIEPDYIVTKAATPNDPSFGQLWGLHNTGQSGGTPDADIDAPEAWDIQTGNPNLVIGVIDTGVDYNHPDLVGNIWTNSGEIAGDGIDNDNNGYIDDIRGWDFAYNDNNPSDVDGHGTHVSGTIAGKGNNGVGVTGVAWNAKIMPLKFLNDSGSGSTSNAILAIAYATAKGVKLTNNSWGGGGYSQALYDAINAAGQAGALFVAAAGNDSSNTDILPAYPASYNLANIISVASTTRTDSLSSFSNYGLTSVDLGAPGSDIYSTLPNNSYGTLSGTSMASPHVTGAAALVWSQNPTWTAQQVKNTLMQTGDSISALAGKTVSGKRLNVFNALAAANLPSVTVSVSPATVQEDGATNLVYTFTRTNLNLSSPLTVNFGTSGIANAAPVGSDPADYNVLTNGSVTFNPTTKLGTVTFAANATTAQVVIDPIADTLAEIQNETVNITVNSGTGYIGGSPGAAIGTIVNEEPFVNLFYDSFANNNAGWTLGTEWGIGSATVSTGGVGNPDPGTDNTPTADNGVAGVVIGGNASTSSLHDYYYLTSPVINTITSGNVFFEYYRWLNSDYTPFMQNTVDIYNGSSWVNLWSSGAPPAVQDSSWTLNTFNISTYKSASTQIRFGFNIGSAGVWTVSSWNVDDFKIYTDSSPSLPIITVVATDADAAETPLGTTPNPGQYTLTRTGPTTSSLTVNVSLSGTATNGTDYTTIPSTVTFAAGSSTALVNLNVTDDTLGEGTETAILTVTSGTGYTVVGGTPASATVNIADNELLPTITVAATDASAAETLLGTTPNPGQYTLTRTGATTSSLTVNVSLTGTATNGTDYTTIPTTVTFAAGSSTALVNLNVTDDTIVEGTETAILTVTSGTGYTVGTSASATVNLADNDLPVITVAATDASAAETLLGTTPNPGQYTLTRTGLTTSSLTVNVVLSGTATNGTDYTTIPTTVTFAAGSSTALVNLNVIDDTLGEGTETAILTVTSGTGYTVGTSASATVNLADNDLPEITVVATDASAAETLLGTTPNPGQYTLTRTGSTTSSLTVNVSLTGTATNGIDYTTIPTTVTFAAGSSTALVNLNVTDDTLVEGTETAILTVTSGTGYTVGTSASATVNIADNDLPEITVVATDASAAETVLGTTPNPGQYTLTRTGPTTSSLTVNVALSGTATNGTDYTTTVVQQISQLAGADVAVSEVLTNTTITSNGNSQDTVGKYPTPQPAYASDKLIVKLKRQADIAQANEIKNTLGVVSTKTIDLTGAQIWTLSGRTSVETALATYRNSSLFEYIEPDYIVTKAATPNDPSFGQLWGLHNTGQSGGTPDADIDAPEAWDVQTGNPNLVIGVIDTGVDYNHPDLVGNIWTNPGEIAGDGIDNDNNGYIDDIRGWDFAYNDNNPSDVDGHGTHVSGTIAGKGNNGVGVTGVAWNAKIMPLKFLNDQGSGTLSAAILAINYATAKGVKLTNNSWGGGGYSQALYDAINAAGQAGALFIAAAGNSSANADINPMYPAAYNLANIISVASTTRTDSLSSFSNYGLTSVDLGAPGSDIYSTLPNNSYGTLSGTSMASPHVTGAAALVWSQNPTWTAQQVKNTLMQTGDSISALAGKTVSGKRLNVFNALAAANLPSVTVSVSPATVQEDGATNLVYTFTRTNLNLSSPLTVNFGTSGIANAALVGSDPADYNVLTNGSVTFNPTTKLGTVTFAANATTATVVVDPIADTLAEIQNETVNITVNSGTGYIGGSPGAATGTIVSEETLPTIPTTVTFAAGSSTALVDLNVTDDTLVEGTETAILTVTSGTGYTIGTSASATVNIADNDLPIINLSANQTVVEGNTSPQNVTYTATLSSVSPQTVTVQYATVDNTAIAGSDYTTTNGTLTFAPGVTSQVINIPILNDDLNEADETFTLTLSSPSNANLGTNATVTTTITDTLTSAVTTTLPADVENLTLTGTAAINGTGNAGNNILTGNSANNTLNGGAGNDTLDGGAGIDGLIGGLGDDVYIVDSNTDTITENANEGTDTIQSSVTFSIAALANIENLTLTGTTAINGTGNAGNNILTGNSANNTLNGGAGNDTLDGGAGIDGLIGGLGDDVYIVDSATDIITENVGGGTDTIQSSITFSIVTRTNIENLTLTGTAAINGTGNAGNNILTGNSANNTLNGGAGNDILDGGAGIDTLIGGTGNDTYVVDSTTDIITENTSGGTDTIQSSTTFSIATLTNIENLTLTGTTAINGTGNAGNNILTGNSANNTLDGDAGVDTLIGGDGNDTYYVDNTSDTITENANQGTDIVYSTTNYVLSGNVENLTLTGTTAINGTGNAGNNVLTGNAADNTLDGGAGNDTLDGGAGNDTLDGGDGNDTYIIDTTTDTIIENANDLLGTDTIQSSVTYSLAALANVENLTLTGTTAINGTGNAGNNVLTGNAADNTLEGGAGNDTLDGGAGIDTLIGGLGDDTYYVDDSSDIVTENANEGTDTIFSAIDYALSENVENLTLTGTTVINGTGNAANNIIVGNAADNILDGDAGVDTLIGGDGNDTYYVDNTSDTITENADEGTDTVYSTIDYALSGNVENLFLLGLATEGTGNASNNTIIGNELNNTLNGGAGVDTLIGGDGDDTYIVDSITDIITEYFGEGTDTIQSSVTYDLDPLSNIEIVILAGTSAIHSNGNAGNNVIIGNSANNTLDGGAGNDTLDGGAGTDTLIGGTGDDIYIVDSTTDTITENASAGTDTIQSSVTYTIASLANVENLTLTGTTAINGTGNAGNNVITGNSANNTLDGGAGNDTLDGGAGIDTLIGGTGDDIYIVDSTTDTITENASAGTDTIQSSVTYTIASLANVENLTLTGTTAINGTGNAGNNVITGNSANNTLDGGAGNDTLNGGAGTDTLIGGTGDDIYIVDSTTDTITENASAGTDTIQSSVTYTIASLANIENLTLTGTTAINGTGNAGSNVITGNSANNTLDGGAGNDTLDGGAGIDTLIGGTGDDIYIVDSTTDTITENASAGTDTIQSSVTYTIASLANIENLTLTGTTAINGTGNAGSNVITGNSANNTLDGGAGNDTLDGGAGIDTLIGGTGDDIYIVDSTTDTITENASAGTDTIQSSVTYTIASLANIENLTLTGTTAINGTGNAGSNVITGNSANNTLDGGAGNDTLDGGAGIDTLIGGTGDDIYIVDSTTDTITENASAGTDTIQSSVTYTIASLANVENLTLTGTTAINGTGNAGNNVITGNSANNTLDGGAGNDTLDGGAGIDTLIGGTGDDIYIVDSTTDTITENASAGTDTIQSSVTYTIASLANVENLTLTGTTAINGTGNAGNNVITGNSANNTLDGGAGNDTLDGGAGIDTLIGGTGDDIYIVDSTTDTITENASAGTDTIQSSVTYTIASLANVENLTLTGTTAINGTGNAGNNVITGNSANNTLDGGAGNDTLDGGAGIDTLIGGTGDDIYIVDSTTDTITENASAGTDTIQSSVTYTIASLANVENLTLTGTTAINGTGNAGNNVITGNSANNTLDGGAGNDTLIGGTGDDIYIVDSTTDTITENAGAGTDTIQSSVTYTIASLANVENLTLTGTTAINGTGNAGNNVITGNSANNTLDGGAGNDILTGGTGKDTLTGGLGADRFDYRILADSVFNTFDVITGFNANAGNDLFLVSTARSAFSNAGLVATLDTAGIAAKLTTTSFTVNAAAQFSFGSRSFVAINDATAGFSATTDAIIEVTGLTGTLGLNNFTTTLV</sequence>
<keyword evidence="4" id="KW-0677">Repeat</keyword>
<protein>
    <submittedName>
        <fullName evidence="11">S8 family serine peptidase</fullName>
    </submittedName>
</protein>
<dbReference type="InterPro" id="IPR018511">
    <property type="entry name" value="Hemolysin-typ_Ca-bd_CS"/>
</dbReference>
<accession>A0ABY5M0K9</accession>
<name>A0ABY5M0K9_9CYAN</name>
<proteinExistence type="inferred from homology"/>
<keyword evidence="2 8" id="KW-0645">Protease</keyword>
<evidence type="ECO:0000256" key="8">
    <source>
        <dbReference type="PROSITE-ProRule" id="PRU01240"/>
    </source>
</evidence>
<dbReference type="SUPFAM" id="SSF141072">
    <property type="entry name" value="CalX-like"/>
    <property type="match status" value="8"/>
</dbReference>
<dbReference type="InterPro" id="IPR038081">
    <property type="entry name" value="CalX-like_sf"/>
</dbReference>
<feature type="active site" description="Charge relay system" evidence="8">
    <location>
        <position position="362"/>
    </location>
</feature>
<dbReference type="InterPro" id="IPR000209">
    <property type="entry name" value="Peptidase_S8/S53_dom"/>
</dbReference>
<organism evidence="11 12">
    <name type="scientific">Dolichospermum heterosporum TAC447</name>
    <dbReference type="NCBI Taxonomy" id="747523"/>
    <lineage>
        <taxon>Bacteria</taxon>
        <taxon>Bacillati</taxon>
        <taxon>Cyanobacteriota</taxon>
        <taxon>Cyanophyceae</taxon>
        <taxon>Nostocales</taxon>
        <taxon>Aphanizomenonaceae</taxon>
        <taxon>Dolichospermum</taxon>
        <taxon>Dolichospermum heterosporum</taxon>
    </lineage>
</organism>
<keyword evidence="6 8" id="KW-0720">Serine protease</keyword>
<dbReference type="InterPro" id="IPR023827">
    <property type="entry name" value="Peptidase_S8_Asp-AS"/>
</dbReference>
<dbReference type="PANTHER" id="PTHR43806:SF11">
    <property type="entry name" value="CEREVISIN-RELATED"/>
    <property type="match status" value="1"/>
</dbReference>
<dbReference type="PROSITE" id="PS51892">
    <property type="entry name" value="SUBTILASE"/>
    <property type="match status" value="2"/>
</dbReference>
<dbReference type="PANTHER" id="PTHR43806">
    <property type="entry name" value="PEPTIDASE S8"/>
    <property type="match status" value="1"/>
</dbReference>
<dbReference type="InterPro" id="IPR023828">
    <property type="entry name" value="Peptidase_S8_Ser-AS"/>
</dbReference>
<dbReference type="InterPro" id="IPR003644">
    <property type="entry name" value="Calx_beta"/>
</dbReference>
<dbReference type="SUPFAM" id="SSF52743">
    <property type="entry name" value="Subtilisin-like"/>
    <property type="match status" value="2"/>
</dbReference>
<dbReference type="Pfam" id="PF00353">
    <property type="entry name" value="HemolysinCabind"/>
    <property type="match status" value="19"/>
</dbReference>
<comment type="similarity">
    <text evidence="1 8 9">Belongs to the peptidase S8 family.</text>
</comment>
<dbReference type="RefSeq" id="WP_257121683.1">
    <property type="nucleotide sequence ID" value="NZ_CP099464.1"/>
</dbReference>
<feature type="domain" description="Calx-beta" evidence="10">
    <location>
        <begin position="2037"/>
        <end position="2137"/>
    </location>
</feature>
<dbReference type="Gene3D" id="2.60.40.2030">
    <property type="match status" value="8"/>
</dbReference>
<dbReference type="Gene3D" id="2.150.10.10">
    <property type="entry name" value="Serralysin-like metalloprotease, C-terminal"/>
    <property type="match status" value="11"/>
</dbReference>
<dbReference type="Pfam" id="PF14252">
    <property type="entry name" value="DUF4347"/>
    <property type="match status" value="1"/>
</dbReference>
<dbReference type="InterPro" id="IPR034204">
    <property type="entry name" value="PfSUB1-like_cat_dom"/>
</dbReference>
<evidence type="ECO:0000256" key="3">
    <source>
        <dbReference type="ARBA" id="ARBA00022729"/>
    </source>
</evidence>
<dbReference type="PROSITE" id="PS00330">
    <property type="entry name" value="HEMOLYSIN_CALCIUM"/>
    <property type="match status" value="13"/>
</dbReference>
<dbReference type="InterPro" id="IPR025592">
    <property type="entry name" value="DUF4347"/>
</dbReference>
<dbReference type="InterPro" id="IPR048165">
    <property type="entry name" value="Bluetail_dom"/>
</dbReference>
<feature type="domain" description="Calx-beta" evidence="10">
    <location>
        <begin position="1115"/>
        <end position="1217"/>
    </location>
</feature>
<keyword evidence="3" id="KW-0732">Signal</keyword>
<dbReference type="NCBIfam" id="NF041519">
    <property type="entry name" value="bluetail"/>
    <property type="match status" value="1"/>
</dbReference>
<dbReference type="Gene3D" id="3.40.50.200">
    <property type="entry name" value="Peptidase S8/S53 domain"/>
    <property type="match status" value="2"/>
</dbReference>